<accession>A0A423TP76</accession>
<comment type="subcellular location">
    <subcellularLocation>
        <location evidence="1">Cell junction</location>
    </subcellularLocation>
    <subcellularLocation>
        <location evidence="2">Secreted</location>
    </subcellularLocation>
</comment>
<dbReference type="OrthoDB" id="5949700at2759"/>
<dbReference type="InterPro" id="IPR001254">
    <property type="entry name" value="Trypsin_dom"/>
</dbReference>
<dbReference type="InterPro" id="IPR001314">
    <property type="entry name" value="Peptidase_S1A"/>
</dbReference>
<dbReference type="SUPFAM" id="SSF48371">
    <property type="entry name" value="ARM repeat"/>
    <property type="match status" value="1"/>
</dbReference>
<dbReference type="SMART" id="SM00020">
    <property type="entry name" value="Tryp_SPc"/>
    <property type="match status" value="1"/>
</dbReference>
<feature type="region of interest" description="Disordered" evidence="10">
    <location>
        <begin position="304"/>
        <end position="323"/>
    </location>
</feature>
<evidence type="ECO:0000256" key="7">
    <source>
        <dbReference type="ARBA" id="ARBA00022949"/>
    </source>
</evidence>
<evidence type="ECO:0000313" key="13">
    <source>
        <dbReference type="Proteomes" id="UP000283509"/>
    </source>
</evidence>
<reference evidence="12 13" key="2">
    <citation type="submission" date="2019-01" db="EMBL/GenBank/DDBJ databases">
        <title>The decoding of complex shrimp genome reveals the adaptation for benthos swimmer, frequently molting mechanism and breeding impact on genome.</title>
        <authorList>
            <person name="Sun Y."/>
            <person name="Gao Y."/>
            <person name="Yu Y."/>
        </authorList>
    </citation>
    <scope>NUCLEOTIDE SEQUENCE [LARGE SCALE GENOMIC DNA]</scope>
    <source>
        <tissue evidence="12">Muscle</tissue>
    </source>
</reference>
<comment type="caution">
    <text evidence="12">The sequence shown here is derived from an EMBL/GenBank/DDBJ whole genome shotgun (WGS) entry which is preliminary data.</text>
</comment>
<dbReference type="GO" id="GO:0005912">
    <property type="term" value="C:adherens junction"/>
    <property type="evidence" value="ECO:0007669"/>
    <property type="project" value="TreeGrafter"/>
</dbReference>
<dbReference type="Proteomes" id="UP000283509">
    <property type="component" value="Unassembled WGS sequence"/>
</dbReference>
<protein>
    <submittedName>
        <fullName evidence="12">Catenin delta-2</fullName>
    </submittedName>
</protein>
<evidence type="ECO:0000256" key="3">
    <source>
        <dbReference type="ARBA" id="ARBA00005462"/>
    </source>
</evidence>
<dbReference type="InterPro" id="IPR000225">
    <property type="entry name" value="Armadillo"/>
</dbReference>
<evidence type="ECO:0000256" key="9">
    <source>
        <dbReference type="PROSITE-ProRule" id="PRU00259"/>
    </source>
</evidence>
<evidence type="ECO:0000256" key="5">
    <source>
        <dbReference type="ARBA" id="ARBA00022737"/>
    </source>
</evidence>
<sequence>MPQPISNTCATWIPPQTGRPRILGGIPPLVALLTHDLPELHRNACGALRNLSYGRQNDENKRAIRDASGIPSLVRLLRKTPDNEVKELVTGILWNLSSCEDLKHNIIDDALTVIVSHVIIPCSGWDGGDVERDPNVDVWWSTVFKNASGVLRNISSAGEYARTKLRQCNGLVDSLLTVIKSAIQGSSHDNKSVENCVCILRNLSYRCQEVEDPNYDKNQPPTQSRATATAKDGEGEGTDTCGRSSEPKDNLCDNLGCFGGSRKKKEAVGGAVKETSTGQRTTGPRTEPLRGMELLWQPEVGFQARVPSSAPPPQPSKDPRPHLAPLLRASRARVPVRLPAQPSKIPAPPSPPPQGFQGQAFQGSQPHLAPPPLPAHVAPPSPSLPHATATHSSSGPVVEHHHTHIHITDGAAAGPDVAHGTLFRPDAPAYREECECVHPSFCAAHDVVPRINDPRDISNLLDARSLHADILSNATDAEEDVTTTANPGEEEAEESRARRDTLDHLAPLDNSTDHPQGRALGFAPGLAGCDNGNVCCRNPRFNRPAPQRSSCGLRNAAGITGRVKNPEYVRGDTEFGEYPWHVAIMKISDDYVCGGALIDDVHVLTAAHCISGLLPQEMKIRLGDWDVFGPTEFYSHIEVGAESVVIHPDYYAGNLENDLAVVRMRQYVDFAANPHISPVCLPHTHTNFEGHRCYSTGWGKNAFGKDGKYQSILKEVDLPVVNRYQCQEALRHTRLGPNFFLRDGMMCAGGEQGKDTCKGDGGGPLVCEGRDGAFQLAGLVSWGIGCGHPGVPGVYVDVPFYLDWIHRITNAP</sequence>
<proteinExistence type="inferred from homology"/>
<dbReference type="PROSITE" id="PS00134">
    <property type="entry name" value="TRYPSIN_HIS"/>
    <property type="match status" value="1"/>
</dbReference>
<dbReference type="PROSITE" id="PS50176">
    <property type="entry name" value="ARM_REPEAT"/>
    <property type="match status" value="2"/>
</dbReference>
<dbReference type="GO" id="GO:0005576">
    <property type="term" value="C:extracellular region"/>
    <property type="evidence" value="ECO:0007669"/>
    <property type="project" value="UniProtKB-SubCell"/>
</dbReference>
<dbReference type="InterPro" id="IPR028435">
    <property type="entry name" value="Plakophilin/d_Catenin"/>
</dbReference>
<keyword evidence="7" id="KW-0965">Cell junction</keyword>
<dbReference type="InterPro" id="IPR011989">
    <property type="entry name" value="ARM-like"/>
</dbReference>
<dbReference type="FunFam" id="2.40.10.10:FF:000038">
    <property type="entry name" value="Serine protease"/>
    <property type="match status" value="1"/>
</dbReference>
<feature type="region of interest" description="Disordered" evidence="10">
    <location>
        <begin position="472"/>
        <end position="498"/>
    </location>
</feature>
<dbReference type="InterPro" id="IPR043504">
    <property type="entry name" value="Peptidase_S1_PA_chymotrypsin"/>
</dbReference>
<feature type="region of interest" description="Disordered" evidence="10">
    <location>
        <begin position="211"/>
        <end position="246"/>
    </location>
</feature>
<dbReference type="PRINTS" id="PR00722">
    <property type="entry name" value="CHYMOTRYPSIN"/>
</dbReference>
<keyword evidence="8" id="KW-1015">Disulfide bond</keyword>
<keyword evidence="5" id="KW-0677">Repeat</keyword>
<feature type="compositionally biased region" description="Polar residues" evidence="10">
    <location>
        <begin position="216"/>
        <end position="227"/>
    </location>
</feature>
<dbReference type="Pfam" id="PF00514">
    <property type="entry name" value="Arm"/>
    <property type="match status" value="2"/>
</dbReference>
<dbReference type="GO" id="GO:0005634">
    <property type="term" value="C:nucleus"/>
    <property type="evidence" value="ECO:0007669"/>
    <property type="project" value="TreeGrafter"/>
</dbReference>
<name>A0A423TP76_PENVA</name>
<reference evidence="12 13" key="1">
    <citation type="submission" date="2018-04" db="EMBL/GenBank/DDBJ databases">
        <authorList>
            <person name="Zhang X."/>
            <person name="Yuan J."/>
            <person name="Li F."/>
            <person name="Xiang J."/>
        </authorList>
    </citation>
    <scope>NUCLEOTIDE SEQUENCE [LARGE SCALE GENOMIC DNA]</scope>
    <source>
        <tissue evidence="12">Muscle</tissue>
    </source>
</reference>
<dbReference type="GO" id="GO:0006508">
    <property type="term" value="P:proteolysis"/>
    <property type="evidence" value="ECO:0007669"/>
    <property type="project" value="InterPro"/>
</dbReference>
<evidence type="ECO:0000313" key="12">
    <source>
        <dbReference type="EMBL" id="ROT78249.1"/>
    </source>
</evidence>
<dbReference type="InterPro" id="IPR009003">
    <property type="entry name" value="Peptidase_S1_PA"/>
</dbReference>
<dbReference type="GO" id="GO:0005737">
    <property type="term" value="C:cytoplasm"/>
    <property type="evidence" value="ECO:0007669"/>
    <property type="project" value="TreeGrafter"/>
</dbReference>
<evidence type="ECO:0000256" key="1">
    <source>
        <dbReference type="ARBA" id="ARBA00004282"/>
    </source>
</evidence>
<dbReference type="InterPro" id="IPR016024">
    <property type="entry name" value="ARM-type_fold"/>
</dbReference>
<dbReference type="Pfam" id="PF00089">
    <property type="entry name" value="Trypsin"/>
    <property type="match status" value="1"/>
</dbReference>
<feature type="repeat" description="ARM" evidence="9">
    <location>
        <begin position="68"/>
        <end position="111"/>
    </location>
</feature>
<evidence type="ECO:0000259" key="11">
    <source>
        <dbReference type="PROSITE" id="PS50240"/>
    </source>
</evidence>
<dbReference type="Gene3D" id="2.40.10.10">
    <property type="entry name" value="Trypsin-like serine proteases"/>
    <property type="match status" value="2"/>
</dbReference>
<dbReference type="Gene3D" id="1.25.10.10">
    <property type="entry name" value="Leucine-rich Repeat Variant"/>
    <property type="match status" value="1"/>
</dbReference>
<feature type="domain" description="Peptidase S1" evidence="11">
    <location>
        <begin position="559"/>
        <end position="810"/>
    </location>
</feature>
<keyword evidence="13" id="KW-1185">Reference proteome</keyword>
<feature type="compositionally biased region" description="Polar residues" evidence="10">
    <location>
        <begin position="274"/>
        <end position="284"/>
    </location>
</feature>
<dbReference type="GO" id="GO:0098609">
    <property type="term" value="P:cell-cell adhesion"/>
    <property type="evidence" value="ECO:0007669"/>
    <property type="project" value="InterPro"/>
</dbReference>
<dbReference type="SMART" id="SM00185">
    <property type="entry name" value="ARM"/>
    <property type="match status" value="4"/>
</dbReference>
<evidence type="ECO:0000256" key="10">
    <source>
        <dbReference type="SAM" id="MobiDB-lite"/>
    </source>
</evidence>
<feature type="compositionally biased region" description="Pro residues" evidence="10">
    <location>
        <begin position="368"/>
        <end position="383"/>
    </location>
</feature>
<evidence type="ECO:0000256" key="4">
    <source>
        <dbReference type="ARBA" id="ARBA00022525"/>
    </source>
</evidence>
<feature type="compositionally biased region" description="Low complexity" evidence="10">
    <location>
        <begin position="355"/>
        <end position="367"/>
    </location>
</feature>
<dbReference type="InterPro" id="IPR018114">
    <property type="entry name" value="TRYPSIN_HIS"/>
</dbReference>
<dbReference type="PROSITE" id="PS50240">
    <property type="entry name" value="TRYPSIN_DOM"/>
    <property type="match status" value="1"/>
</dbReference>
<keyword evidence="6" id="KW-0130">Cell adhesion</keyword>
<feature type="repeat" description="ARM" evidence="9">
    <location>
        <begin position="24"/>
        <end position="69"/>
    </location>
</feature>
<evidence type="ECO:0000256" key="6">
    <source>
        <dbReference type="ARBA" id="ARBA00022889"/>
    </source>
</evidence>
<dbReference type="STRING" id="6689.A0A423TP76"/>
<evidence type="ECO:0000256" key="8">
    <source>
        <dbReference type="ARBA" id="ARBA00023157"/>
    </source>
</evidence>
<feature type="region of interest" description="Disordered" evidence="10">
    <location>
        <begin position="262"/>
        <end position="290"/>
    </location>
</feature>
<feature type="region of interest" description="Disordered" evidence="10">
    <location>
        <begin position="340"/>
        <end position="401"/>
    </location>
</feature>
<dbReference type="AlphaFoldDB" id="A0A423TP76"/>
<feature type="compositionally biased region" description="Pro residues" evidence="10">
    <location>
        <begin position="345"/>
        <end position="354"/>
    </location>
</feature>
<organism evidence="12 13">
    <name type="scientific">Penaeus vannamei</name>
    <name type="common">Whiteleg shrimp</name>
    <name type="synonym">Litopenaeus vannamei</name>
    <dbReference type="NCBI Taxonomy" id="6689"/>
    <lineage>
        <taxon>Eukaryota</taxon>
        <taxon>Metazoa</taxon>
        <taxon>Ecdysozoa</taxon>
        <taxon>Arthropoda</taxon>
        <taxon>Crustacea</taxon>
        <taxon>Multicrustacea</taxon>
        <taxon>Malacostraca</taxon>
        <taxon>Eumalacostraca</taxon>
        <taxon>Eucarida</taxon>
        <taxon>Decapoda</taxon>
        <taxon>Dendrobranchiata</taxon>
        <taxon>Penaeoidea</taxon>
        <taxon>Penaeidae</taxon>
        <taxon>Penaeus</taxon>
    </lineage>
</organism>
<dbReference type="GO" id="GO:0004252">
    <property type="term" value="F:serine-type endopeptidase activity"/>
    <property type="evidence" value="ECO:0007669"/>
    <property type="project" value="InterPro"/>
</dbReference>
<dbReference type="EMBL" id="QCYY01001408">
    <property type="protein sequence ID" value="ROT78249.1"/>
    <property type="molecule type" value="Genomic_DNA"/>
</dbReference>
<dbReference type="CDD" id="cd00190">
    <property type="entry name" value="Tryp_SPc"/>
    <property type="match status" value="1"/>
</dbReference>
<dbReference type="GO" id="GO:0005886">
    <property type="term" value="C:plasma membrane"/>
    <property type="evidence" value="ECO:0007669"/>
    <property type="project" value="TreeGrafter"/>
</dbReference>
<dbReference type="PANTHER" id="PTHR10372">
    <property type="entry name" value="PLAKOPHILLIN-RELATED"/>
    <property type="match status" value="1"/>
</dbReference>
<comment type="similarity">
    <text evidence="3">Belongs to the beta-catenin family.</text>
</comment>
<dbReference type="PANTHER" id="PTHR10372:SF27">
    <property type="entry name" value="ADHERENS JUNCTION PROTEIN P120"/>
    <property type="match status" value="1"/>
</dbReference>
<keyword evidence="4" id="KW-0964">Secreted</keyword>
<evidence type="ECO:0000256" key="2">
    <source>
        <dbReference type="ARBA" id="ARBA00004613"/>
    </source>
</evidence>
<gene>
    <name evidence="12" type="ORF">C7M84_003035</name>
</gene>
<dbReference type="SUPFAM" id="SSF50494">
    <property type="entry name" value="Trypsin-like serine proteases"/>
    <property type="match status" value="1"/>
</dbReference>